<dbReference type="EMBL" id="BARV01001904">
    <property type="protein sequence ID" value="GAI01277.1"/>
    <property type="molecule type" value="Genomic_DNA"/>
</dbReference>
<reference evidence="1" key="1">
    <citation type="journal article" date="2014" name="Front. Microbiol.">
        <title>High frequency of phylogenetically diverse reductive dehalogenase-homologous genes in deep subseafloor sedimentary metagenomes.</title>
        <authorList>
            <person name="Kawai M."/>
            <person name="Futagami T."/>
            <person name="Toyoda A."/>
            <person name="Takaki Y."/>
            <person name="Nishi S."/>
            <person name="Hori S."/>
            <person name="Arai W."/>
            <person name="Tsubouchi T."/>
            <person name="Morono Y."/>
            <person name="Uchiyama I."/>
            <person name="Ito T."/>
            <person name="Fujiyama A."/>
            <person name="Inagaki F."/>
            <person name="Takami H."/>
        </authorList>
    </citation>
    <scope>NUCLEOTIDE SEQUENCE</scope>
    <source>
        <strain evidence="1">Expedition CK06-06</strain>
    </source>
</reference>
<comment type="caution">
    <text evidence="1">The sequence shown here is derived from an EMBL/GenBank/DDBJ whole genome shotgun (WGS) entry which is preliminary data.</text>
</comment>
<evidence type="ECO:0000313" key="1">
    <source>
        <dbReference type="EMBL" id="GAI01277.1"/>
    </source>
</evidence>
<proteinExistence type="predicted"/>
<protein>
    <submittedName>
        <fullName evidence="1">Uncharacterized protein</fullName>
    </submittedName>
</protein>
<dbReference type="AlphaFoldDB" id="X1K2P7"/>
<gene>
    <name evidence="1" type="ORF">S06H3_05200</name>
</gene>
<accession>X1K2P7</accession>
<sequence length="110" mass="12221">MSDEVLVLESVTGDNAALTLANNAQIYVTRDDDRDYLKLPVFAMDQACDFPCWIPALRKLEIGYYADANLANRYIRVVIGRYKLSELIKARFGQPATPEAIEAVKAGVVP</sequence>
<organism evidence="1">
    <name type="scientific">marine sediment metagenome</name>
    <dbReference type="NCBI Taxonomy" id="412755"/>
    <lineage>
        <taxon>unclassified sequences</taxon>
        <taxon>metagenomes</taxon>
        <taxon>ecological metagenomes</taxon>
    </lineage>
</organism>
<name>X1K2P7_9ZZZZ</name>